<gene>
    <name evidence="1" type="ORF">A3Q29_06625</name>
</gene>
<keyword evidence="2" id="KW-1185">Reference proteome</keyword>
<sequence length="242" mass="28739">MDVKNKFMEKTSLKFKRDFYYYLDENNIEVICTRVDIPKNEINTISSNYEWVLNYWEEDLDLYLNERLTPGFKFWSGYSEHHNNIFFNDLKCRVDICMKYGRIYEIVSFKMKRELLIKDINQLFKLRGIFSDYANLNWYGKDKVILPLRSNLSEDSCLISKDGIFLGDVYLTRKELLSLKLLLSNKNINEVSAIQGNEVEDEIRIVSAILKKFGDDFRDDFVKTLNYHGITLSILNLFCLYP</sequence>
<dbReference type="AlphaFoldDB" id="A0A1S1HMT5"/>
<name>A0A1S1HMT5_PROST</name>
<dbReference type="Proteomes" id="UP000179588">
    <property type="component" value="Unassembled WGS sequence"/>
</dbReference>
<evidence type="ECO:0000313" key="2">
    <source>
        <dbReference type="Proteomes" id="UP000179588"/>
    </source>
</evidence>
<reference evidence="1 2" key="1">
    <citation type="submission" date="2016-03" db="EMBL/GenBank/DDBJ databases">
        <title>Genome sequence of Providencia stuartii strain, isolated from the salivary glands of larval Lucilia sericata.</title>
        <authorList>
            <person name="Yuan Y."/>
            <person name="Zhang Y."/>
            <person name="Fu S."/>
            <person name="Crippen T.L."/>
            <person name="Visi D."/>
            <person name="Benbow M.E."/>
            <person name="Allen M."/>
            <person name="Tomberlin J.K."/>
            <person name="Sze S.-H."/>
            <person name="Tarone A.M."/>
        </authorList>
    </citation>
    <scope>NUCLEOTIDE SEQUENCE [LARGE SCALE GENOMIC DNA]</scope>
    <source>
        <strain evidence="1 2">Crippen</strain>
    </source>
</reference>
<evidence type="ECO:0000313" key="1">
    <source>
        <dbReference type="EMBL" id="OHT23584.1"/>
    </source>
</evidence>
<accession>A0A1S1HMT5</accession>
<dbReference type="EMBL" id="LVIE01000179">
    <property type="protein sequence ID" value="OHT23584.1"/>
    <property type="molecule type" value="Genomic_DNA"/>
</dbReference>
<protein>
    <submittedName>
        <fullName evidence="1">Uncharacterized protein</fullName>
    </submittedName>
</protein>
<proteinExistence type="predicted"/>
<comment type="caution">
    <text evidence="1">The sequence shown here is derived from an EMBL/GenBank/DDBJ whole genome shotgun (WGS) entry which is preliminary data.</text>
</comment>
<organism evidence="1 2">
    <name type="scientific">Providencia stuartii</name>
    <dbReference type="NCBI Taxonomy" id="588"/>
    <lineage>
        <taxon>Bacteria</taxon>
        <taxon>Pseudomonadati</taxon>
        <taxon>Pseudomonadota</taxon>
        <taxon>Gammaproteobacteria</taxon>
        <taxon>Enterobacterales</taxon>
        <taxon>Morganellaceae</taxon>
        <taxon>Providencia</taxon>
    </lineage>
</organism>